<reference evidence="2 3" key="1">
    <citation type="submission" date="2018-04" db="EMBL/GenBank/DDBJ databases">
        <title>Genomic Encyclopedia of Archaeal and Bacterial Type Strains, Phase II (KMG-II): from individual species to whole genera.</title>
        <authorList>
            <person name="Goeker M."/>
        </authorList>
    </citation>
    <scope>NUCLEOTIDE SEQUENCE [LARGE SCALE GENOMIC DNA]</scope>
    <source>
        <strain evidence="2 3">DSM 45787</strain>
    </source>
</reference>
<keyword evidence="1" id="KW-0812">Transmembrane</keyword>
<evidence type="ECO:0000256" key="1">
    <source>
        <dbReference type="SAM" id="Phobius"/>
    </source>
</evidence>
<accession>A0A2T6AXG3</accession>
<dbReference type="RefSeq" id="WP_108026653.1">
    <property type="nucleotide sequence ID" value="NZ_QBKR01000045.1"/>
</dbReference>
<keyword evidence="1" id="KW-1133">Transmembrane helix</keyword>
<dbReference type="AlphaFoldDB" id="A0A2T6AXG3"/>
<protein>
    <submittedName>
        <fullName evidence="2">Uncharacterized protein</fullName>
    </submittedName>
</protein>
<proteinExistence type="predicted"/>
<evidence type="ECO:0000313" key="2">
    <source>
        <dbReference type="EMBL" id="PTX48489.1"/>
    </source>
</evidence>
<keyword evidence="3" id="KW-1185">Reference proteome</keyword>
<organism evidence="2 3">
    <name type="scientific">Melghirimyces profundicolus</name>
    <dbReference type="NCBI Taxonomy" id="1242148"/>
    <lineage>
        <taxon>Bacteria</taxon>
        <taxon>Bacillati</taxon>
        <taxon>Bacillota</taxon>
        <taxon>Bacilli</taxon>
        <taxon>Bacillales</taxon>
        <taxon>Thermoactinomycetaceae</taxon>
        <taxon>Melghirimyces</taxon>
    </lineage>
</organism>
<keyword evidence="1" id="KW-0472">Membrane</keyword>
<feature type="transmembrane region" description="Helical" evidence="1">
    <location>
        <begin position="56"/>
        <end position="71"/>
    </location>
</feature>
<dbReference type="EMBL" id="QBKR01000045">
    <property type="protein sequence ID" value="PTX48489.1"/>
    <property type="molecule type" value="Genomic_DNA"/>
</dbReference>
<gene>
    <name evidence="2" type="ORF">C8P63_1454</name>
</gene>
<evidence type="ECO:0000313" key="3">
    <source>
        <dbReference type="Proteomes" id="UP000244240"/>
    </source>
</evidence>
<dbReference type="Proteomes" id="UP000244240">
    <property type="component" value="Unassembled WGS sequence"/>
</dbReference>
<name>A0A2T6AXG3_9BACL</name>
<sequence>MTAVVGLAMLILGLTLIGISVAPISWQQPSEAGGWLDPRPKSLFRKERIRTARSNRWSGGLLLLAGLLLLLL</sequence>
<comment type="caution">
    <text evidence="2">The sequence shown here is derived from an EMBL/GenBank/DDBJ whole genome shotgun (WGS) entry which is preliminary data.</text>
</comment>